<reference evidence="3" key="1">
    <citation type="journal article" date="2019" name="Int. J. Syst. Evol. Microbiol.">
        <title>The Global Catalogue of Microorganisms (GCM) 10K type strain sequencing project: providing services to taxonomists for standard genome sequencing and annotation.</title>
        <authorList>
            <consortium name="The Broad Institute Genomics Platform"/>
            <consortium name="The Broad Institute Genome Sequencing Center for Infectious Disease"/>
            <person name="Wu L."/>
            <person name="Ma J."/>
        </authorList>
    </citation>
    <scope>NUCLEOTIDE SEQUENCE [LARGE SCALE GENOMIC DNA]</scope>
    <source>
        <strain evidence="3">CGMCC 1.15197</strain>
    </source>
</reference>
<accession>A0ABQ1TUD9</accession>
<evidence type="ECO:0008006" key="4">
    <source>
        <dbReference type="Google" id="ProtNLM"/>
    </source>
</evidence>
<proteinExistence type="predicted"/>
<evidence type="ECO:0000313" key="2">
    <source>
        <dbReference type="EMBL" id="GGF04034.1"/>
    </source>
</evidence>
<dbReference type="SUPFAM" id="SSF49464">
    <property type="entry name" value="Carboxypeptidase regulatory domain-like"/>
    <property type="match status" value="1"/>
</dbReference>
<protein>
    <recommendedName>
        <fullName evidence="4">Carboxypeptidase regulatory-like domain-containing protein</fullName>
    </recommendedName>
</protein>
<evidence type="ECO:0000256" key="1">
    <source>
        <dbReference type="SAM" id="MobiDB-lite"/>
    </source>
</evidence>
<dbReference type="Gene3D" id="2.60.40.1120">
    <property type="entry name" value="Carboxypeptidase-like, regulatory domain"/>
    <property type="match status" value="1"/>
</dbReference>
<organism evidence="2 3">
    <name type="scientific">Hymenobacter cavernae</name>
    <dbReference type="NCBI Taxonomy" id="2044852"/>
    <lineage>
        <taxon>Bacteria</taxon>
        <taxon>Pseudomonadati</taxon>
        <taxon>Bacteroidota</taxon>
        <taxon>Cytophagia</taxon>
        <taxon>Cytophagales</taxon>
        <taxon>Hymenobacteraceae</taxon>
        <taxon>Hymenobacter</taxon>
    </lineage>
</organism>
<comment type="caution">
    <text evidence="2">The sequence shown here is derived from an EMBL/GenBank/DDBJ whole genome shotgun (WGS) entry which is preliminary data.</text>
</comment>
<gene>
    <name evidence="2" type="ORF">GCM10011383_13890</name>
</gene>
<name>A0ABQ1TUD9_9BACT</name>
<dbReference type="InterPro" id="IPR008969">
    <property type="entry name" value="CarboxyPept-like_regulatory"/>
</dbReference>
<evidence type="ECO:0000313" key="3">
    <source>
        <dbReference type="Proteomes" id="UP000632273"/>
    </source>
</evidence>
<feature type="region of interest" description="Disordered" evidence="1">
    <location>
        <begin position="189"/>
        <end position="210"/>
    </location>
</feature>
<dbReference type="EMBL" id="BMHT01000002">
    <property type="protein sequence ID" value="GGF04034.1"/>
    <property type="molecule type" value="Genomic_DNA"/>
</dbReference>
<dbReference type="Proteomes" id="UP000632273">
    <property type="component" value="Unassembled WGS sequence"/>
</dbReference>
<keyword evidence="3" id="KW-1185">Reference proteome</keyword>
<sequence length="210" mass="22994">MIPATHGRYCGACEKVVIDFSQMTDDELTDFLAARSSERVCGRFRPDQLRQPQPAPMAVPPSWARWLAAAAVVLSSCEMPPPLVGELNVQQAPPSSEFFIVRGHVTDRDTHEPLAKAYITCLQDTTHQVRSEPDGSFELLLPMQLMGSKLMVEVDNTYYSSYIVTSAPKLEVTLGPQLMGAILEDSSDADAESSSAQQHMLILGTPSVKN</sequence>